<reference evidence="2" key="1">
    <citation type="submission" date="2023-01" db="EMBL/GenBank/DDBJ databases">
        <title>Whole genome sequence of Paucibacter sp. S2-9 isolated from pond sediment.</title>
        <authorList>
            <person name="Jung J.Y."/>
        </authorList>
    </citation>
    <scope>NUCLEOTIDE SEQUENCE</scope>
    <source>
        <strain evidence="2">S2-9</strain>
    </source>
</reference>
<organism evidence="2 3">
    <name type="scientific">Paucibacter sediminis</name>
    <dbReference type="NCBI Taxonomy" id="3019553"/>
    <lineage>
        <taxon>Bacteria</taxon>
        <taxon>Pseudomonadati</taxon>
        <taxon>Pseudomonadota</taxon>
        <taxon>Betaproteobacteria</taxon>
        <taxon>Burkholderiales</taxon>
        <taxon>Sphaerotilaceae</taxon>
        <taxon>Roseateles</taxon>
    </lineage>
</organism>
<dbReference type="KEGG" id="pais:PFX98_08190"/>
<keyword evidence="3" id="KW-1185">Reference proteome</keyword>
<dbReference type="RefSeq" id="WP_285234701.1">
    <property type="nucleotide sequence ID" value="NZ_CP116346.1"/>
</dbReference>
<dbReference type="EMBL" id="CP116346">
    <property type="protein sequence ID" value="WIT13583.1"/>
    <property type="molecule type" value="Genomic_DNA"/>
</dbReference>
<evidence type="ECO:0000313" key="2">
    <source>
        <dbReference type="EMBL" id="WIT13583.1"/>
    </source>
</evidence>
<dbReference type="Pfam" id="PF07589">
    <property type="entry name" value="PEP-CTERM"/>
    <property type="match status" value="1"/>
</dbReference>
<evidence type="ECO:0000259" key="1">
    <source>
        <dbReference type="Pfam" id="PF07589"/>
    </source>
</evidence>
<dbReference type="NCBIfam" id="TIGR02595">
    <property type="entry name" value="PEP_CTERM"/>
    <property type="match status" value="1"/>
</dbReference>
<name>A0AA95SMR6_9BURK</name>
<proteinExistence type="predicted"/>
<sequence length="176" mass="17454">MALGLSLLSLAAQASTDCSFNDLSGISSTGFACVGFNNGNLLNTSTGALSQASSALASLGYTGSTAWAEKIELGGGQAVNFSTVLNGTTWVAIHKGKGGAAGFNGTAFYRFDAGTNLDNFNFLLAGSSGAVLYATGLNGGGSGGGGVPAVPEPQSYALMAAGLAALAFIARRRARQ</sequence>
<accession>A0AA95SMR6</accession>
<dbReference type="AlphaFoldDB" id="A0AA95SMR6"/>
<dbReference type="Proteomes" id="UP001177769">
    <property type="component" value="Chromosome"/>
</dbReference>
<gene>
    <name evidence="2" type="ORF">PFX98_08190</name>
</gene>
<evidence type="ECO:0000313" key="3">
    <source>
        <dbReference type="Proteomes" id="UP001177769"/>
    </source>
</evidence>
<feature type="domain" description="Ice-binding protein C-terminal" evidence="1">
    <location>
        <begin position="149"/>
        <end position="173"/>
    </location>
</feature>
<protein>
    <submittedName>
        <fullName evidence="2">PEP-CTERM sorting domain-containing protein</fullName>
    </submittedName>
</protein>
<dbReference type="InterPro" id="IPR013424">
    <property type="entry name" value="Ice-binding_C"/>
</dbReference>